<feature type="domain" description="DRBM" evidence="6">
    <location>
        <begin position="120"/>
        <end position="156"/>
    </location>
</feature>
<evidence type="ECO:0000313" key="8">
    <source>
        <dbReference type="Proteomes" id="UP000636709"/>
    </source>
</evidence>
<dbReference type="Proteomes" id="UP000636709">
    <property type="component" value="Unassembled WGS sequence"/>
</dbReference>
<dbReference type="OrthoDB" id="620161at2759"/>
<dbReference type="PANTHER" id="PTHR46031:SF37">
    <property type="entry name" value="DRBM DOMAIN-CONTAINING PROTEIN"/>
    <property type="match status" value="1"/>
</dbReference>
<dbReference type="Gene3D" id="3.30.160.20">
    <property type="match status" value="2"/>
</dbReference>
<evidence type="ECO:0000256" key="3">
    <source>
        <dbReference type="ARBA" id="ARBA00037597"/>
    </source>
</evidence>
<name>A0A835BVF0_9POAL</name>
<sequence length="254" mass="27762">MHKNRLQSFAERTHKKLPIYKTELEGEYHSPKFRCTVEVGGQQFSSSGSFNRKKEAEQDAARVAYETLATIGEGDVKEAFGLIEQDAVFCKSILYEFAVKTKITWPAYNVIRLEKPFTMFGASVVFNGNTYSGEPASNKKDAKQNAARAVIKSILATDSTCMIEIIRSKKQLITAARSSESTPTTFTPIKFTRPVAYAAYGGADHVASMSQDESSSLGVQGLNMVPTVGTSANPSLKAVTGSKKRKVTTVAKEH</sequence>
<evidence type="ECO:0000256" key="5">
    <source>
        <dbReference type="SAM" id="MobiDB-lite"/>
    </source>
</evidence>
<feature type="domain" description="DRBM" evidence="6">
    <location>
        <begin position="1"/>
        <end position="70"/>
    </location>
</feature>
<dbReference type="SMART" id="SM00358">
    <property type="entry name" value="DSRM"/>
    <property type="match status" value="2"/>
</dbReference>
<keyword evidence="1" id="KW-0677">Repeat</keyword>
<dbReference type="EMBL" id="JACEFO010001795">
    <property type="protein sequence ID" value="KAF8701870.1"/>
    <property type="molecule type" value="Genomic_DNA"/>
</dbReference>
<accession>A0A835BVF0</accession>
<comment type="function">
    <text evidence="3">Binds double-stranded RNA.</text>
</comment>
<dbReference type="PANTHER" id="PTHR46031">
    <property type="match status" value="1"/>
</dbReference>
<evidence type="ECO:0000256" key="4">
    <source>
        <dbReference type="PROSITE-ProRule" id="PRU00266"/>
    </source>
</evidence>
<evidence type="ECO:0000256" key="2">
    <source>
        <dbReference type="ARBA" id="ARBA00022884"/>
    </source>
</evidence>
<feature type="region of interest" description="Disordered" evidence="5">
    <location>
        <begin position="233"/>
        <end position="254"/>
    </location>
</feature>
<dbReference type="GO" id="GO:0003723">
    <property type="term" value="F:RNA binding"/>
    <property type="evidence" value="ECO:0007669"/>
    <property type="project" value="UniProtKB-UniRule"/>
</dbReference>
<comment type="caution">
    <text evidence="7">The sequence shown here is derived from an EMBL/GenBank/DDBJ whole genome shotgun (WGS) entry which is preliminary data.</text>
</comment>
<reference evidence="7" key="1">
    <citation type="submission" date="2020-07" db="EMBL/GenBank/DDBJ databases">
        <title>Genome sequence and genetic diversity analysis of an under-domesticated orphan crop, white fonio (Digitaria exilis).</title>
        <authorList>
            <person name="Bennetzen J.L."/>
            <person name="Chen S."/>
            <person name="Ma X."/>
            <person name="Wang X."/>
            <person name="Yssel A.E.J."/>
            <person name="Chaluvadi S.R."/>
            <person name="Johnson M."/>
            <person name="Gangashetty P."/>
            <person name="Hamidou F."/>
            <person name="Sanogo M.D."/>
            <person name="Zwaenepoel A."/>
            <person name="Wallace J."/>
            <person name="Van De Peer Y."/>
            <person name="Van Deynze A."/>
        </authorList>
    </citation>
    <scope>NUCLEOTIDE SEQUENCE</scope>
    <source>
        <tissue evidence="7">Leaves</tissue>
    </source>
</reference>
<dbReference type="AlphaFoldDB" id="A0A835BVF0"/>
<dbReference type="Pfam" id="PF00035">
    <property type="entry name" value="dsrm"/>
    <property type="match status" value="2"/>
</dbReference>
<dbReference type="PROSITE" id="PS50137">
    <property type="entry name" value="DS_RBD"/>
    <property type="match status" value="2"/>
</dbReference>
<evidence type="ECO:0000256" key="1">
    <source>
        <dbReference type="ARBA" id="ARBA00022737"/>
    </source>
</evidence>
<gene>
    <name evidence="7" type="ORF">HU200_033196</name>
</gene>
<dbReference type="SUPFAM" id="SSF54768">
    <property type="entry name" value="dsRNA-binding domain-like"/>
    <property type="match status" value="2"/>
</dbReference>
<keyword evidence="2 4" id="KW-0694">RNA-binding</keyword>
<evidence type="ECO:0000313" key="7">
    <source>
        <dbReference type="EMBL" id="KAF8701870.1"/>
    </source>
</evidence>
<proteinExistence type="predicted"/>
<protein>
    <recommendedName>
        <fullName evidence="6">DRBM domain-containing protein</fullName>
    </recommendedName>
</protein>
<keyword evidence="8" id="KW-1185">Reference proteome</keyword>
<dbReference type="InterPro" id="IPR014720">
    <property type="entry name" value="dsRBD_dom"/>
</dbReference>
<evidence type="ECO:0000259" key="6">
    <source>
        <dbReference type="PROSITE" id="PS50137"/>
    </source>
</evidence>
<organism evidence="7 8">
    <name type="scientific">Digitaria exilis</name>
    <dbReference type="NCBI Taxonomy" id="1010633"/>
    <lineage>
        <taxon>Eukaryota</taxon>
        <taxon>Viridiplantae</taxon>
        <taxon>Streptophyta</taxon>
        <taxon>Embryophyta</taxon>
        <taxon>Tracheophyta</taxon>
        <taxon>Spermatophyta</taxon>
        <taxon>Magnoliopsida</taxon>
        <taxon>Liliopsida</taxon>
        <taxon>Poales</taxon>
        <taxon>Poaceae</taxon>
        <taxon>PACMAD clade</taxon>
        <taxon>Panicoideae</taxon>
        <taxon>Panicodae</taxon>
        <taxon>Paniceae</taxon>
        <taxon>Anthephorinae</taxon>
        <taxon>Digitaria</taxon>
    </lineage>
</organism>